<dbReference type="SUPFAM" id="SSF48239">
    <property type="entry name" value="Terpenoid cyclases/Protein prenyltransferases"/>
    <property type="match status" value="1"/>
</dbReference>
<dbReference type="InterPro" id="IPR001599">
    <property type="entry name" value="Macroglobln_a2"/>
</dbReference>
<dbReference type="InterPro" id="IPR011625">
    <property type="entry name" value="A2M_N_BRD"/>
</dbReference>
<evidence type="ECO:0000256" key="1">
    <source>
        <dbReference type="ARBA" id="ARBA00004613"/>
    </source>
</evidence>
<dbReference type="InterPro" id="IPR022041">
    <property type="entry name" value="Methyltransf_FA"/>
</dbReference>
<gene>
    <name evidence="12" type="primary">CPAMD8</name>
</gene>
<dbReference type="GO" id="GO:0005615">
    <property type="term" value="C:extracellular space"/>
    <property type="evidence" value="ECO:0007669"/>
    <property type="project" value="InterPro"/>
</dbReference>
<dbReference type="InterPro" id="IPR040839">
    <property type="entry name" value="MG4"/>
</dbReference>
<evidence type="ECO:0000256" key="7">
    <source>
        <dbReference type="ARBA" id="ARBA00022966"/>
    </source>
</evidence>
<dbReference type="CTD" id="27151"/>
<feature type="region of interest" description="Disordered" evidence="10">
    <location>
        <begin position="1394"/>
        <end position="1416"/>
    </location>
</feature>
<protein>
    <submittedName>
        <fullName evidence="12">C3 and PZP-like alpha-2-macroglobulin domain-containing protein 8 isoform X4</fullName>
    </submittedName>
</protein>
<dbReference type="InterPro" id="IPR041555">
    <property type="entry name" value="MG3"/>
</dbReference>
<dbReference type="Pfam" id="PF00207">
    <property type="entry name" value="A2M"/>
    <property type="match status" value="1"/>
</dbReference>
<evidence type="ECO:0000256" key="6">
    <source>
        <dbReference type="ARBA" id="ARBA00022900"/>
    </source>
</evidence>
<dbReference type="InterPro" id="IPR009048">
    <property type="entry name" value="A-macroglobulin_rcpt-bd"/>
</dbReference>
<dbReference type="PROSITE" id="PS00477">
    <property type="entry name" value="ALPHA_2_MACROGLOBULIN"/>
    <property type="match status" value="1"/>
</dbReference>
<evidence type="ECO:0000256" key="4">
    <source>
        <dbReference type="ARBA" id="ARBA00022690"/>
    </source>
</evidence>
<dbReference type="InterPro" id="IPR008930">
    <property type="entry name" value="Terpenoid_cyclase/PrenylTrfase"/>
</dbReference>
<dbReference type="FunFam" id="2.60.40.1930:FF:000001">
    <property type="entry name" value="CD109 isoform 3"/>
    <property type="match status" value="1"/>
</dbReference>
<dbReference type="Pfam" id="PF01835">
    <property type="entry name" value="MG2"/>
    <property type="match status" value="1"/>
</dbReference>
<dbReference type="InterPro" id="IPR036595">
    <property type="entry name" value="A-macroglobulin_rcpt-bd_sf"/>
</dbReference>
<dbReference type="SMART" id="SM01419">
    <property type="entry name" value="Thiol-ester_cl"/>
    <property type="match status" value="1"/>
</dbReference>
<evidence type="ECO:0000313" key="12">
    <source>
        <dbReference type="RefSeq" id="XP_045364135.1"/>
    </source>
</evidence>
<dbReference type="FunFam" id="1.50.10.20:FF:000001">
    <property type="entry name" value="CD109 isoform 1"/>
    <property type="match status" value="1"/>
</dbReference>
<dbReference type="InterPro" id="IPR019742">
    <property type="entry name" value="MacrogloblnA2_CS"/>
</dbReference>
<dbReference type="Gene3D" id="2.60.40.1930">
    <property type="match status" value="2"/>
</dbReference>
<dbReference type="InterPro" id="IPR036058">
    <property type="entry name" value="Kazal_dom_sf"/>
</dbReference>
<dbReference type="SMART" id="SM00280">
    <property type="entry name" value="KAZAL"/>
    <property type="match status" value="1"/>
</dbReference>
<evidence type="ECO:0000256" key="10">
    <source>
        <dbReference type="SAM" id="MobiDB-lite"/>
    </source>
</evidence>
<dbReference type="PROSITE" id="PS51465">
    <property type="entry name" value="KAZAL_2"/>
    <property type="match status" value="1"/>
</dbReference>
<accession>A0A9W3HA17</accession>
<dbReference type="SMART" id="SM01359">
    <property type="entry name" value="A2M_N_2"/>
    <property type="match status" value="1"/>
</dbReference>
<dbReference type="InterPro" id="IPR002350">
    <property type="entry name" value="Kazal_dom"/>
</dbReference>
<dbReference type="PANTHER" id="PTHR11412">
    <property type="entry name" value="MACROGLOBULIN / COMPLEMENT"/>
    <property type="match status" value="1"/>
</dbReference>
<keyword evidence="9" id="KW-0325">Glycoprotein</keyword>
<dbReference type="Pfam" id="PF07648">
    <property type="entry name" value="Kazal_2"/>
    <property type="match status" value="1"/>
</dbReference>
<dbReference type="CDD" id="cd02897">
    <property type="entry name" value="A2M_2"/>
    <property type="match status" value="1"/>
</dbReference>
<dbReference type="Pfam" id="PF17789">
    <property type="entry name" value="MG4"/>
    <property type="match status" value="1"/>
</dbReference>
<dbReference type="InterPro" id="IPR013783">
    <property type="entry name" value="Ig-like_fold"/>
</dbReference>
<keyword evidence="6" id="KW-0722">Serine protease inhibitor</keyword>
<keyword evidence="4" id="KW-0646">Protease inhibitor</keyword>
<dbReference type="GO" id="GO:0004867">
    <property type="term" value="F:serine-type endopeptidase inhibitor activity"/>
    <property type="evidence" value="ECO:0007669"/>
    <property type="project" value="UniProtKB-KW"/>
</dbReference>
<sequence length="1672" mass="184224">MVQAQLVAQGEAVAQTQGAILDKGTIKLKVPTGLRGQALLKVWGHGLRAEEGPLFHNQTSVTVDSRGASVFIQTDKPVYRPQHRVLISILTVTPDLRPINEKLEAYVLDPRGSRMMEWRHLEPLCCGITNMTFPLSDQPVLGEWFIFVEMQGHVYNKSFEVQKYVLPKFELLIDPPRYIQDLDTCETGTVQARYTFGKPVSGTLMINMTVNGVGYYSQEVGRPALRTTKIHGSQDFNICVKDMIPADVPEHFRGTVSIWAMVTSADGSQQVAFDDSTPVQKQLVDVRYSKDTRKQFKPGLSYVGKVELSYPDGSPAEGVTVQIRAELTPKDNIYTTESVSLGGLVGFEIPSIPMSAQHVWLETKVTALSGKPVGSQYLPSYLSLSSWYSPSQCYLQLQPPSRPLQVGEDAHFPVKSTCPCNFTLYYEVAARGNIVLSGQQPAHITQQRSKRAAPEKPIRLMHLSETEPPPAPAAEVSVCVTSLRLAVTPSMVPLSRLLVFYVRENGEGVADSLQFAVETFFENKVSLTYSANETQPGEVIDLRVRAARGSCVCVAAVDKSVYLLRSGFRLTPAQVFRELEDYDVSDAFGVSREDGPFWWAGLTARRRRRSSIFPWPWGVTKDSGFAFAETGLVVMTDLVSLNHRQDGGLYTDEAVPAFQPHTGSLMAAAPSRQPPRAEKRKRTFFPETWIWHCLNISDPSGEETLSVQVPDSITSWVGEAVGLSAERGLGIAEPTLLKTFKPFFVDFTLPHHVVRGEQAKIPLNVYNYMDACAERPGAQQHHSQSPGLQRNKLLPGWEVRQIPRGELHRQKDSHWEGSRPAQCGGGERVHISTPNKYEFQYVQRPLRLTRFDVAVRAHNDARVALSPGPQDTAGMIEIVLGGHQNTRSWISTSKMGEPVASTHTAKILSWDEFRTFWISWHSGLIQVGHGPEPSNESVIMAWTLPRPPEVQFIGFSTGWGSVGEFRIWRKVEADESYSEAFTLGVPHSAIPGSERAAASIIGDVMGPTLNHLSNLLRLPFGCGEQNMIHFAPNVFVLKYLQKTRQLSPEVERETTDYLVQGYQRQLTYKHQDGSYSAFGERDASGSMWLTAFVLKSFAQARSFIFIDPRELAAAKGWIVQQQRADGSFPAVGRILNKDIQGGIHGTVPLTAYVVAALLEMDPASEEERGAIAKAKHFLESSAPLTADPYSSALIAYALTLLRSPTAPAALRKLRSLAITQDGVTHWSLTGSRDVDKDAFLSFSDGVYQSVVSAEVEMTAYALLTYTLLGDVATALPVVKWLSQQRNALGGFSSTQDTCVALQALAEYAILSYAGGVNLTVSLASTNLDYQETFELHRANQKLLQTAAIPSLPTGLFVSAKGEGCCLMQIDVTYNVPDPVAKPSFQLLVNLQEPEAEQQRPPAPAPSADDDDPAADQHHQEYQVTLEVCTRWLHAGSSNMAVLEVPLLSGFRVDVESLEQLLLDKYITLKRYEVAGRRVLFYFDEISSRCLTCVRFRAIREHVVGRTSALPISVYDYYEPAFEATRFYNVSARSPLARELCAGPACNEVERALAQGPGWSPGERGLVAVPEEGATITRCGCARDCGTSEDPVCGSNGIVYASACRLQEAACRERVKLEPSPPGRCALEQPTSASALYNYDYDLDPLDVGHLAVSHEAVDLDGEAEDSQSGFSS</sequence>
<dbReference type="Pfam" id="PF07677">
    <property type="entry name" value="A2M_recep"/>
    <property type="match status" value="1"/>
</dbReference>
<comment type="subcellular location">
    <subcellularLocation>
        <location evidence="1">Secreted</location>
    </subcellularLocation>
</comment>
<dbReference type="FunFam" id="2.20.130.20:FF:000005">
    <property type="entry name" value="Complement 4B (Chido blood group)"/>
    <property type="match status" value="1"/>
</dbReference>
<keyword evidence="3" id="KW-0964">Secreted</keyword>
<dbReference type="Gene3D" id="3.30.60.30">
    <property type="match status" value="1"/>
</dbReference>
<evidence type="ECO:0000256" key="8">
    <source>
        <dbReference type="ARBA" id="ARBA00023157"/>
    </source>
</evidence>
<organism evidence="12">
    <name type="scientific">Camelus bactrianus</name>
    <name type="common">Bactrian camel</name>
    <dbReference type="NCBI Taxonomy" id="9837"/>
    <lineage>
        <taxon>Eukaryota</taxon>
        <taxon>Metazoa</taxon>
        <taxon>Chordata</taxon>
        <taxon>Craniata</taxon>
        <taxon>Vertebrata</taxon>
        <taxon>Euteleostomi</taxon>
        <taxon>Mammalia</taxon>
        <taxon>Eutheria</taxon>
        <taxon>Laurasiatheria</taxon>
        <taxon>Artiodactyla</taxon>
        <taxon>Tylopoda</taxon>
        <taxon>Camelidae</taxon>
        <taxon>Camelus</taxon>
    </lineage>
</organism>
<dbReference type="SUPFAM" id="SSF49410">
    <property type="entry name" value="Alpha-macroglobulin receptor domain"/>
    <property type="match status" value="1"/>
</dbReference>
<evidence type="ECO:0000256" key="2">
    <source>
        <dbReference type="ARBA" id="ARBA00010952"/>
    </source>
</evidence>
<dbReference type="Gene3D" id="2.20.130.20">
    <property type="match status" value="1"/>
</dbReference>
<dbReference type="InterPro" id="IPR011626">
    <property type="entry name" value="Alpha-macroglobulin_TED"/>
</dbReference>
<evidence type="ECO:0000256" key="3">
    <source>
        <dbReference type="ARBA" id="ARBA00022525"/>
    </source>
</evidence>
<dbReference type="CDD" id="cd00104">
    <property type="entry name" value="KAZAL_FS"/>
    <property type="match status" value="1"/>
</dbReference>
<dbReference type="FunFam" id="6.20.50.160:FF:000002">
    <property type="entry name" value="Thioester-containing protein 2, isoform B"/>
    <property type="match status" value="1"/>
</dbReference>
<dbReference type="Pfam" id="PF07678">
    <property type="entry name" value="TED_complement"/>
    <property type="match status" value="1"/>
</dbReference>
<reference evidence="12" key="1">
    <citation type="submission" date="2025-08" db="UniProtKB">
        <authorList>
            <consortium name="RefSeq"/>
        </authorList>
    </citation>
    <scope>IDENTIFICATION</scope>
    <source>
        <tissue evidence="12">Blood</tissue>
    </source>
</reference>
<dbReference type="Gene3D" id="2.60.40.1940">
    <property type="match status" value="1"/>
</dbReference>
<dbReference type="InterPro" id="IPR047565">
    <property type="entry name" value="Alpha-macroglob_thiol-ester_cl"/>
</dbReference>
<dbReference type="Gene3D" id="2.60.40.690">
    <property type="entry name" value="Alpha-macroglobulin, receptor-binding domain"/>
    <property type="match status" value="1"/>
</dbReference>
<dbReference type="SUPFAM" id="SSF100895">
    <property type="entry name" value="Kazal-type serine protease inhibitors"/>
    <property type="match status" value="1"/>
</dbReference>
<dbReference type="Gene3D" id="2.60.120.1540">
    <property type="match status" value="1"/>
</dbReference>
<dbReference type="SMART" id="SM01360">
    <property type="entry name" value="A2M"/>
    <property type="match status" value="1"/>
</dbReference>
<feature type="domain" description="Kazal-like" evidence="11">
    <location>
        <begin position="1579"/>
        <end position="1626"/>
    </location>
</feature>
<dbReference type="RefSeq" id="XP_045364135.1">
    <property type="nucleotide sequence ID" value="XM_045508179.1"/>
</dbReference>
<keyword evidence="8" id="KW-1015">Disulfide bond</keyword>
<evidence type="ECO:0000259" key="11">
    <source>
        <dbReference type="PROSITE" id="PS51465"/>
    </source>
</evidence>
<evidence type="ECO:0000256" key="5">
    <source>
        <dbReference type="ARBA" id="ARBA00022729"/>
    </source>
</evidence>
<evidence type="ECO:0000256" key="9">
    <source>
        <dbReference type="ARBA" id="ARBA00023180"/>
    </source>
</evidence>
<dbReference type="Gene3D" id="1.50.10.20">
    <property type="match status" value="1"/>
</dbReference>
<dbReference type="Gene3D" id="6.20.50.160">
    <property type="match status" value="1"/>
</dbReference>
<dbReference type="Pfam" id="PF12248">
    <property type="entry name" value="Methyltransf_FA"/>
    <property type="match status" value="1"/>
</dbReference>
<dbReference type="Pfam" id="PF17791">
    <property type="entry name" value="MG3"/>
    <property type="match status" value="1"/>
</dbReference>
<dbReference type="SMART" id="SM01361">
    <property type="entry name" value="A2M_recep"/>
    <property type="match status" value="1"/>
</dbReference>
<name>A0A9W3HA17_CAMBA</name>
<keyword evidence="7" id="KW-0882">Thioester bond</keyword>
<dbReference type="InterPro" id="IPR002890">
    <property type="entry name" value="MG2"/>
</dbReference>
<keyword evidence="5" id="KW-0732">Signal</keyword>
<dbReference type="InterPro" id="IPR041813">
    <property type="entry name" value="A2M_TED"/>
</dbReference>
<proteinExistence type="inferred from homology"/>
<dbReference type="Pfam" id="PF07703">
    <property type="entry name" value="A2M_BRD"/>
    <property type="match status" value="1"/>
</dbReference>
<feature type="compositionally biased region" description="Basic and acidic residues" evidence="10">
    <location>
        <begin position="808"/>
        <end position="817"/>
    </location>
</feature>
<dbReference type="Gene3D" id="2.60.40.10">
    <property type="entry name" value="Immunoglobulins"/>
    <property type="match status" value="2"/>
</dbReference>
<dbReference type="InterPro" id="IPR050473">
    <property type="entry name" value="A2M/Complement_sys"/>
</dbReference>
<dbReference type="PANTHER" id="PTHR11412:SF139">
    <property type="entry name" value="C3 AND PZP-LIKE ALPHA-2-MACROGLOBULIN DOMAIN-CONTAINING PROTEIN 8"/>
    <property type="match status" value="1"/>
</dbReference>
<comment type="similarity">
    <text evidence="2">Belongs to the protease inhibitor I39 (alpha-2-macroglobulin) family.</text>
</comment>
<feature type="region of interest" description="Disordered" evidence="10">
    <location>
        <begin position="808"/>
        <end position="829"/>
    </location>
</feature>